<comment type="subcellular location">
    <subcellularLocation>
        <location evidence="5">Cell membrane</location>
        <topology evidence="5">Multi-pass membrane protein</topology>
    </subcellularLocation>
    <subcellularLocation>
        <location evidence="1">Membrane</location>
        <topology evidence="1">Multi-pass membrane protein</topology>
    </subcellularLocation>
</comment>
<dbReference type="GO" id="GO:0043953">
    <property type="term" value="P:protein transport by the Tat complex"/>
    <property type="evidence" value="ECO:0007669"/>
    <property type="project" value="UniProtKB-UniRule"/>
</dbReference>
<dbReference type="EMBL" id="PRDL01000001">
    <property type="protein sequence ID" value="MBE8718720.1"/>
    <property type="molecule type" value="Genomic_DNA"/>
</dbReference>
<dbReference type="InterPro" id="IPR002033">
    <property type="entry name" value="TatC"/>
</dbReference>
<keyword evidence="4 5" id="KW-0472">Membrane</keyword>
<dbReference type="PANTHER" id="PTHR30371">
    <property type="entry name" value="SEC-INDEPENDENT PROTEIN TRANSLOCASE PROTEIN TATC"/>
    <property type="match status" value="1"/>
</dbReference>
<accession>A0A928V4Q5</accession>
<dbReference type="Pfam" id="PF00902">
    <property type="entry name" value="TatC"/>
    <property type="match status" value="1"/>
</dbReference>
<keyword evidence="7" id="KW-1185">Reference proteome</keyword>
<dbReference type="RefSeq" id="WP_193911503.1">
    <property type="nucleotide sequence ID" value="NZ_PRDL01000001.1"/>
</dbReference>
<feature type="transmembrane region" description="Helical" evidence="5">
    <location>
        <begin position="77"/>
        <end position="98"/>
    </location>
</feature>
<comment type="subunit">
    <text evidence="5">The Tat system comprises two distinct complexes: a TatABC complex, containing multiple copies of TatA, TatB and TatC subunits, and a separate TatA complex, containing only TatA subunits. Substrates initially bind to the TatABC complex, which probably triggers association of the separate TatA complex to form the active translocon.</text>
</comment>
<dbReference type="AlphaFoldDB" id="A0A928V4Q5"/>
<comment type="similarity">
    <text evidence="5">Belongs to the TatC family.</text>
</comment>
<feature type="transmembrane region" description="Helical" evidence="5">
    <location>
        <begin position="110"/>
        <end position="140"/>
    </location>
</feature>
<keyword evidence="5" id="KW-0653">Protein transport</keyword>
<proteinExistence type="inferred from homology"/>
<feature type="transmembrane region" description="Helical" evidence="5">
    <location>
        <begin position="27"/>
        <end position="48"/>
    </location>
</feature>
<protein>
    <recommendedName>
        <fullName evidence="5">Sec-independent protein translocase protein TatC</fullName>
    </recommendedName>
</protein>
<evidence type="ECO:0000256" key="2">
    <source>
        <dbReference type="ARBA" id="ARBA00022692"/>
    </source>
</evidence>
<comment type="function">
    <text evidence="5">Part of the twin-arginine translocation (Tat) system that transports large folded proteins containing a characteristic twin-arginine motif in their signal peptide across membranes. Together with TatB, TatC is part of a receptor directly interacting with Tat signal peptides.</text>
</comment>
<keyword evidence="5" id="KW-0811">Translocation</keyword>
<dbReference type="NCBIfam" id="TIGR00945">
    <property type="entry name" value="tatC"/>
    <property type="match status" value="1"/>
</dbReference>
<name>A0A928V4Q5_9GAMM</name>
<dbReference type="HAMAP" id="MF_00902">
    <property type="entry name" value="TatC"/>
    <property type="match status" value="1"/>
</dbReference>
<dbReference type="GO" id="GO:0009977">
    <property type="term" value="F:proton motive force dependent protein transmembrane transporter activity"/>
    <property type="evidence" value="ECO:0007669"/>
    <property type="project" value="TreeGrafter"/>
</dbReference>
<comment type="caution">
    <text evidence="5">Lacks conserved residue(s) required for the propagation of feature annotation.</text>
</comment>
<sequence>MNNTASDQEMPLVQHLVELRRRLMHTLIFVLVVFGCLFSFANEIYYLISAPLQNLLPENTSMIATDVISPFLTPLKLTFFAAVLVSIPFILFQVWAFIAPGLYRHEKRLAIPLLISSVLLFYAGMAFAYFVVFPLLFNFITSIGLTGVATMTDITKYLDFVLQMFFAFGFAFEIPIATILLIHAGVVSADGLIQKRPYIIVGCFVIGMLLTPPDVFSQILLALPMWALFEVGVFFGRMLEKSKAEREAAEG</sequence>
<dbReference type="GO" id="GO:0065002">
    <property type="term" value="P:intracellular protein transmembrane transport"/>
    <property type="evidence" value="ECO:0007669"/>
    <property type="project" value="TreeGrafter"/>
</dbReference>
<evidence type="ECO:0000256" key="3">
    <source>
        <dbReference type="ARBA" id="ARBA00022989"/>
    </source>
</evidence>
<feature type="transmembrane region" description="Helical" evidence="5">
    <location>
        <begin position="196"/>
        <end position="213"/>
    </location>
</feature>
<keyword evidence="3 5" id="KW-1133">Transmembrane helix</keyword>
<keyword evidence="2 5" id="KW-0812">Transmembrane</keyword>
<evidence type="ECO:0000256" key="4">
    <source>
        <dbReference type="ARBA" id="ARBA00023136"/>
    </source>
</evidence>
<evidence type="ECO:0000256" key="5">
    <source>
        <dbReference type="HAMAP-Rule" id="MF_00902"/>
    </source>
</evidence>
<evidence type="ECO:0000256" key="1">
    <source>
        <dbReference type="ARBA" id="ARBA00004141"/>
    </source>
</evidence>
<dbReference type="PANTHER" id="PTHR30371:SF0">
    <property type="entry name" value="SEC-INDEPENDENT PROTEIN TRANSLOCASE PROTEIN TATC, CHLOROPLASTIC-RELATED"/>
    <property type="match status" value="1"/>
</dbReference>
<comment type="caution">
    <text evidence="6">The sequence shown here is derived from an EMBL/GenBank/DDBJ whole genome shotgun (WGS) entry which is preliminary data.</text>
</comment>
<dbReference type="Proteomes" id="UP000652567">
    <property type="component" value="Unassembled WGS sequence"/>
</dbReference>
<feature type="transmembrane region" description="Helical" evidence="5">
    <location>
        <begin position="160"/>
        <end position="184"/>
    </location>
</feature>
<dbReference type="GO" id="GO:0033281">
    <property type="term" value="C:TAT protein transport complex"/>
    <property type="evidence" value="ECO:0007669"/>
    <property type="project" value="UniProtKB-UniRule"/>
</dbReference>
<keyword evidence="5" id="KW-1003">Cell membrane</keyword>
<reference evidence="6" key="1">
    <citation type="submission" date="2018-07" db="EMBL/GenBank/DDBJ databases">
        <title>Genome assembly of strain Ka43.</title>
        <authorList>
            <person name="Kukolya J."/>
            <person name="Nagy I."/>
            <person name="Horvath B."/>
            <person name="Toth A."/>
        </authorList>
    </citation>
    <scope>NUCLEOTIDE SEQUENCE</scope>
    <source>
        <strain evidence="6">KB43</strain>
    </source>
</reference>
<keyword evidence="5" id="KW-0813">Transport</keyword>
<evidence type="ECO:0000313" key="7">
    <source>
        <dbReference type="Proteomes" id="UP000652567"/>
    </source>
</evidence>
<evidence type="ECO:0000313" key="6">
    <source>
        <dbReference type="EMBL" id="MBE8718720.1"/>
    </source>
</evidence>
<organism evidence="6 7">
    <name type="scientific">Cellvibrio polysaccharolyticus</name>
    <dbReference type="NCBI Taxonomy" id="2082724"/>
    <lineage>
        <taxon>Bacteria</taxon>
        <taxon>Pseudomonadati</taxon>
        <taxon>Pseudomonadota</taxon>
        <taxon>Gammaproteobacteria</taxon>
        <taxon>Cellvibrionales</taxon>
        <taxon>Cellvibrionaceae</taxon>
        <taxon>Cellvibrio</taxon>
    </lineage>
</organism>
<gene>
    <name evidence="5 6" type="primary">tatC</name>
    <name evidence="6" type="ORF">C4F51_16210</name>
</gene>
<dbReference type="PRINTS" id="PR01840">
    <property type="entry name" value="TATCFAMILY"/>
</dbReference>